<keyword evidence="13" id="KW-0275">Fatty acid biosynthesis</keyword>
<keyword evidence="17" id="KW-1185">Reference proteome</keyword>
<dbReference type="SMART" id="SM00878">
    <property type="entry name" value="Biotin_carb_C"/>
    <property type="match status" value="1"/>
</dbReference>
<evidence type="ECO:0000259" key="15">
    <source>
        <dbReference type="PROSITE" id="PS50979"/>
    </source>
</evidence>
<comment type="subunit">
    <text evidence="3 13">Acetyl-CoA carboxylase is a heterohexamer of biotin carboxyl carrier protein, biotin carboxylase and the two subunits of carboxyl transferase in a 2:2 complex.</text>
</comment>
<dbReference type="Pfam" id="PF02786">
    <property type="entry name" value="CPSase_L_D2"/>
    <property type="match status" value="1"/>
</dbReference>
<evidence type="ECO:0000256" key="12">
    <source>
        <dbReference type="PROSITE-ProRule" id="PRU00409"/>
    </source>
</evidence>
<keyword evidence="8 12" id="KW-0067">ATP-binding</keyword>
<keyword evidence="6" id="KW-0479">Metal-binding</keyword>
<dbReference type="Pfam" id="PF00289">
    <property type="entry name" value="Biotin_carb_N"/>
    <property type="match status" value="1"/>
</dbReference>
<reference evidence="16 17" key="1">
    <citation type="submission" date="2013-06" db="EMBL/GenBank/DDBJ databases">
        <title>Rumen cellulosomics: divergent fiber-degrading strategies revealed by comparative genome-wide analysis of six Ruminococcal strains.</title>
        <authorList>
            <person name="Dassa B."/>
            <person name="Borovok I."/>
            <person name="Lamed R."/>
            <person name="Flint H."/>
            <person name="Yeoman C.J."/>
            <person name="White B."/>
            <person name="Bayer E.A."/>
        </authorList>
    </citation>
    <scope>NUCLEOTIDE SEQUENCE [LARGE SCALE GENOMIC DNA]</scope>
    <source>
        <strain evidence="16 17">SY3</strain>
    </source>
</reference>
<dbReference type="FunFam" id="3.30.470.20:FF:000028">
    <property type="entry name" value="Methylcrotonoyl-CoA carboxylase subunit alpha, mitochondrial"/>
    <property type="match status" value="1"/>
</dbReference>
<dbReference type="PROSITE" id="PS00867">
    <property type="entry name" value="CPSASE_2"/>
    <property type="match status" value="1"/>
</dbReference>
<name>A0A011VVG1_RUMAL</name>
<dbReference type="AlphaFoldDB" id="A0A011VVG1"/>
<organism evidence="16 17">
    <name type="scientific">Ruminococcus albus SY3</name>
    <dbReference type="NCBI Taxonomy" id="1341156"/>
    <lineage>
        <taxon>Bacteria</taxon>
        <taxon>Bacillati</taxon>
        <taxon>Bacillota</taxon>
        <taxon>Clostridia</taxon>
        <taxon>Eubacteriales</taxon>
        <taxon>Oscillospiraceae</taxon>
        <taxon>Ruminococcus</taxon>
    </lineage>
</organism>
<evidence type="ECO:0000256" key="4">
    <source>
        <dbReference type="ARBA" id="ARBA00013263"/>
    </source>
</evidence>
<dbReference type="InterPro" id="IPR011764">
    <property type="entry name" value="Biotin_carboxylation_dom"/>
</dbReference>
<evidence type="ECO:0000256" key="7">
    <source>
        <dbReference type="ARBA" id="ARBA00022741"/>
    </source>
</evidence>
<dbReference type="SUPFAM" id="SSF51246">
    <property type="entry name" value="Rudiment single hybrid motif"/>
    <property type="match status" value="1"/>
</dbReference>
<dbReference type="PANTHER" id="PTHR48095:SF2">
    <property type="entry name" value="BIOTIN CARBOXYLASE, CHLOROPLASTIC"/>
    <property type="match status" value="1"/>
</dbReference>
<dbReference type="GO" id="GO:0004075">
    <property type="term" value="F:biotin carboxylase activity"/>
    <property type="evidence" value="ECO:0007669"/>
    <property type="project" value="UniProtKB-EC"/>
</dbReference>
<evidence type="ECO:0000313" key="16">
    <source>
        <dbReference type="EMBL" id="EXM39251.1"/>
    </source>
</evidence>
<dbReference type="InterPro" id="IPR051602">
    <property type="entry name" value="ACC_Biotin_Carboxylase"/>
</dbReference>
<dbReference type="SUPFAM" id="SSF52440">
    <property type="entry name" value="PreATP-grasp domain"/>
    <property type="match status" value="1"/>
</dbReference>
<dbReference type="UniPathway" id="UPA00655">
    <property type="reaction ID" value="UER00711"/>
</dbReference>
<sequence>MFKKILIANRGEIAVRVIRAARELGIKTVAVYSTADKNALHAMLADEAVCIGGAQSKDSYLNVRAIISACEITGAEAIHPGFGFLSENPAFARMCEKCGIVFIGPRATSIEMLGDKAQAKETMKENGVPVIMGSDGAISNIHAAKTLSRDLGYPVMVKASAGGGGRGIRIVHCEEELESQMKAARQEALACFGNDEVYIEKFIENPKHIEIQILADDYGDVIYLGERDCSMQRRNQKVLEEAPSPAPFMTQELREKMGKAAVTAAKVCGYRNAGTIEFLVDKNGNFYFMEMNTRIQVEHPITEAVTGIDLVKQQLLIASGERLSIKQEDVKLTGHAIECRINAEDPTKDFRPSPGKINSMFIPGGFGVRVDTAAYVGYEIPPYYDSMIGKLIVHGKDREEAIAKMNWALAEFIVDGVATNVDFQLKLIRRPEFIAGDYDNGFLNRTDILADERGEG</sequence>
<dbReference type="RefSeq" id="WP_024858030.1">
    <property type="nucleotide sequence ID" value="NZ_JEOB01000002.1"/>
</dbReference>
<dbReference type="Gene3D" id="3.30.470.20">
    <property type="entry name" value="ATP-grasp fold, B domain"/>
    <property type="match status" value="1"/>
</dbReference>
<dbReference type="PANTHER" id="PTHR48095">
    <property type="entry name" value="PYRUVATE CARBOXYLASE SUBUNIT A"/>
    <property type="match status" value="1"/>
</dbReference>
<comment type="function">
    <text evidence="1 13">This protein is a component of the acetyl coenzyme A carboxylase complex; first, biotin carboxylase catalyzes the carboxylation of the carrier protein and then the transcarboxylase transfers the carboxyl group to form malonyl-CoA.</text>
</comment>
<dbReference type="PATRIC" id="fig|1341156.4.peg.876"/>
<comment type="pathway">
    <text evidence="2 13">Lipid metabolism; malonyl-CoA biosynthesis; malonyl-CoA from acetyl-CoA: step 1/1.</text>
</comment>
<keyword evidence="10 13" id="KW-0092">Biotin</keyword>
<keyword evidence="9" id="KW-0460">Magnesium</keyword>
<dbReference type="OrthoDB" id="9807469at2"/>
<dbReference type="NCBIfam" id="NF004085">
    <property type="entry name" value="PRK05586.1"/>
    <property type="match status" value="1"/>
</dbReference>
<evidence type="ECO:0000256" key="6">
    <source>
        <dbReference type="ARBA" id="ARBA00022723"/>
    </source>
</evidence>
<dbReference type="Pfam" id="PF02785">
    <property type="entry name" value="Biotin_carb_C"/>
    <property type="match status" value="1"/>
</dbReference>
<keyword evidence="13" id="KW-0276">Fatty acid metabolism</keyword>
<comment type="catalytic activity">
    <reaction evidence="11 13">
        <text>N(6)-biotinyl-L-lysyl-[protein] + hydrogencarbonate + ATP = N(6)-carboxybiotinyl-L-lysyl-[protein] + ADP + phosphate + H(+)</text>
        <dbReference type="Rhea" id="RHEA:13501"/>
        <dbReference type="Rhea" id="RHEA-COMP:10505"/>
        <dbReference type="Rhea" id="RHEA-COMP:10506"/>
        <dbReference type="ChEBI" id="CHEBI:15378"/>
        <dbReference type="ChEBI" id="CHEBI:17544"/>
        <dbReference type="ChEBI" id="CHEBI:30616"/>
        <dbReference type="ChEBI" id="CHEBI:43474"/>
        <dbReference type="ChEBI" id="CHEBI:83144"/>
        <dbReference type="ChEBI" id="CHEBI:83145"/>
        <dbReference type="ChEBI" id="CHEBI:456216"/>
        <dbReference type="EC" id="6.3.4.14"/>
    </reaction>
</comment>
<dbReference type="InterPro" id="IPR005482">
    <property type="entry name" value="Biotin_COase_C"/>
</dbReference>
<dbReference type="FunFam" id="3.30.1490.20:FF:000018">
    <property type="entry name" value="Biotin carboxylase"/>
    <property type="match status" value="1"/>
</dbReference>
<dbReference type="NCBIfam" id="TIGR00514">
    <property type="entry name" value="accC"/>
    <property type="match status" value="1"/>
</dbReference>
<evidence type="ECO:0000256" key="9">
    <source>
        <dbReference type="ARBA" id="ARBA00022842"/>
    </source>
</evidence>
<gene>
    <name evidence="16" type="ORF">RASY3_04560</name>
</gene>
<evidence type="ECO:0000256" key="8">
    <source>
        <dbReference type="ARBA" id="ARBA00022840"/>
    </source>
</evidence>
<evidence type="ECO:0000259" key="14">
    <source>
        <dbReference type="PROSITE" id="PS50975"/>
    </source>
</evidence>
<evidence type="ECO:0000256" key="13">
    <source>
        <dbReference type="RuleBase" id="RU365063"/>
    </source>
</evidence>
<accession>A0A011VVG1</accession>
<dbReference type="PROSITE" id="PS50975">
    <property type="entry name" value="ATP_GRASP"/>
    <property type="match status" value="1"/>
</dbReference>
<protein>
    <recommendedName>
        <fullName evidence="4 13">Biotin carboxylase</fullName>
        <ecNumber evidence="4 13">6.3.4.14</ecNumber>
    </recommendedName>
    <alternativeName>
        <fullName evidence="13">Acetyl-coenzyme A carboxylase biotin carboxylase subunit A</fullName>
    </alternativeName>
</protein>
<feature type="domain" description="ATP-grasp" evidence="14">
    <location>
        <begin position="120"/>
        <end position="319"/>
    </location>
</feature>
<keyword evidence="13" id="KW-0443">Lipid metabolism</keyword>
<dbReference type="InterPro" id="IPR005479">
    <property type="entry name" value="CPAse_ATP-bd"/>
</dbReference>
<evidence type="ECO:0000256" key="11">
    <source>
        <dbReference type="ARBA" id="ARBA00048600"/>
    </source>
</evidence>
<proteinExistence type="predicted"/>
<dbReference type="FunFam" id="3.40.50.20:FF:000010">
    <property type="entry name" value="Propionyl-CoA carboxylase subunit alpha"/>
    <property type="match status" value="1"/>
</dbReference>
<keyword evidence="13" id="KW-0444">Lipid biosynthesis</keyword>
<dbReference type="InterPro" id="IPR011761">
    <property type="entry name" value="ATP-grasp"/>
</dbReference>
<dbReference type="PROSITE" id="PS50979">
    <property type="entry name" value="BC"/>
    <property type="match status" value="1"/>
</dbReference>
<dbReference type="InterPro" id="IPR016185">
    <property type="entry name" value="PreATP-grasp_dom_sf"/>
</dbReference>
<dbReference type="InterPro" id="IPR005481">
    <property type="entry name" value="BC-like_N"/>
</dbReference>
<evidence type="ECO:0000256" key="3">
    <source>
        <dbReference type="ARBA" id="ARBA00011750"/>
    </source>
</evidence>
<comment type="caution">
    <text evidence="16">The sequence shown here is derived from an EMBL/GenBank/DDBJ whole genome shotgun (WGS) entry which is preliminary data.</text>
</comment>
<dbReference type="InterPro" id="IPR004549">
    <property type="entry name" value="Acetyl_CoA_COase_biotin_COase"/>
</dbReference>
<evidence type="ECO:0000256" key="10">
    <source>
        <dbReference type="ARBA" id="ARBA00023267"/>
    </source>
</evidence>
<dbReference type="GO" id="GO:2001295">
    <property type="term" value="P:malonyl-CoA biosynthetic process"/>
    <property type="evidence" value="ECO:0007669"/>
    <property type="project" value="UniProtKB-UniPathway"/>
</dbReference>
<dbReference type="Proteomes" id="UP000021369">
    <property type="component" value="Unassembled WGS sequence"/>
</dbReference>
<dbReference type="GO" id="GO:0006633">
    <property type="term" value="P:fatty acid biosynthetic process"/>
    <property type="evidence" value="ECO:0007669"/>
    <property type="project" value="UniProtKB-KW"/>
</dbReference>
<dbReference type="GO" id="GO:0005524">
    <property type="term" value="F:ATP binding"/>
    <property type="evidence" value="ECO:0007669"/>
    <property type="project" value="UniProtKB-UniRule"/>
</dbReference>
<dbReference type="EC" id="6.3.4.14" evidence="4 13"/>
<keyword evidence="7 12" id="KW-0547">Nucleotide-binding</keyword>
<dbReference type="PROSITE" id="PS00866">
    <property type="entry name" value="CPSASE_1"/>
    <property type="match status" value="1"/>
</dbReference>
<dbReference type="InterPro" id="IPR011054">
    <property type="entry name" value="Rudment_hybrid_motif"/>
</dbReference>
<feature type="domain" description="Biotin carboxylation" evidence="15">
    <location>
        <begin position="1"/>
        <end position="448"/>
    </location>
</feature>
<evidence type="ECO:0000313" key="17">
    <source>
        <dbReference type="Proteomes" id="UP000021369"/>
    </source>
</evidence>
<evidence type="ECO:0000256" key="1">
    <source>
        <dbReference type="ARBA" id="ARBA00003761"/>
    </source>
</evidence>
<dbReference type="NCBIfam" id="NF006367">
    <property type="entry name" value="PRK08591.1"/>
    <property type="match status" value="1"/>
</dbReference>
<dbReference type="GO" id="GO:0046872">
    <property type="term" value="F:metal ion binding"/>
    <property type="evidence" value="ECO:0007669"/>
    <property type="project" value="UniProtKB-KW"/>
</dbReference>
<dbReference type="EMBL" id="JEOB01000002">
    <property type="protein sequence ID" value="EXM39251.1"/>
    <property type="molecule type" value="Genomic_DNA"/>
</dbReference>
<dbReference type="SUPFAM" id="SSF56059">
    <property type="entry name" value="Glutathione synthetase ATP-binding domain-like"/>
    <property type="match status" value="1"/>
</dbReference>
<keyword evidence="5 13" id="KW-0436">Ligase</keyword>
<evidence type="ECO:0000256" key="5">
    <source>
        <dbReference type="ARBA" id="ARBA00022598"/>
    </source>
</evidence>
<evidence type="ECO:0000256" key="2">
    <source>
        <dbReference type="ARBA" id="ARBA00004956"/>
    </source>
</evidence>